<dbReference type="AlphaFoldDB" id="A0A1H3IDW2"/>
<protein>
    <submittedName>
        <fullName evidence="2">Ribonuclease Z</fullName>
    </submittedName>
</protein>
<keyword evidence="3" id="KW-1185">Reference proteome</keyword>
<name>A0A1H3IDW2_EUBBA</name>
<dbReference type="GO" id="GO:0042781">
    <property type="term" value="F:3'-tRNA processing endoribonuclease activity"/>
    <property type="evidence" value="ECO:0007669"/>
    <property type="project" value="TreeGrafter"/>
</dbReference>
<dbReference type="OrthoDB" id="9794898at2"/>
<keyword evidence="1" id="KW-0378">Hydrolase</keyword>
<dbReference type="EMBL" id="FNOU01000022">
    <property type="protein sequence ID" value="SDY25044.1"/>
    <property type="molecule type" value="Genomic_DNA"/>
</dbReference>
<keyword evidence="1" id="KW-0540">Nuclease</keyword>
<dbReference type="InterPro" id="IPR036866">
    <property type="entry name" value="RibonucZ/Hydroxyglut_hydro"/>
</dbReference>
<proteinExistence type="predicted"/>
<evidence type="ECO:0000313" key="3">
    <source>
        <dbReference type="Proteomes" id="UP000199652"/>
    </source>
</evidence>
<dbReference type="PANTHER" id="PTHR46018:SF2">
    <property type="entry name" value="ZINC PHOSPHODIESTERASE ELAC PROTEIN 1"/>
    <property type="match status" value="1"/>
</dbReference>
<dbReference type="SUPFAM" id="SSF56281">
    <property type="entry name" value="Metallo-hydrolase/oxidoreductase"/>
    <property type="match status" value="1"/>
</dbReference>
<sequence length="270" mass="30908">MKKERLVVLGTGNAMVTRCYNTCFAIRQGKEYILVDAGGGNGILRQLERARIPAEHIHHLIVTHGHTDHVLGVIWIIRKISAMIHAGEYTGTLQIYCYAELADMIRAIAHMTLTPKLTDQFDSRIHFVKVADGEKHQLLDSTVTFFDIHSTKMKQFGFTLNLISGKKLTCLGDEPFNPLCEKYLLGTHFLLCEAFCLYKDREIFHPYEKHHSTVKDAAALAERYHIPHLVLWHTEDQTLDTRKARYTKEGKKVYTGDLHVPDDLEVVKLR</sequence>
<dbReference type="Gene3D" id="3.60.15.10">
    <property type="entry name" value="Ribonuclease Z/Hydroxyacylglutathione hydrolase-like"/>
    <property type="match status" value="1"/>
</dbReference>
<keyword evidence="1" id="KW-0255">Endonuclease</keyword>
<evidence type="ECO:0000256" key="1">
    <source>
        <dbReference type="ARBA" id="ARBA00022759"/>
    </source>
</evidence>
<dbReference type="Proteomes" id="UP000199652">
    <property type="component" value="Unassembled WGS sequence"/>
</dbReference>
<reference evidence="3" key="1">
    <citation type="submission" date="2016-10" db="EMBL/GenBank/DDBJ databases">
        <authorList>
            <person name="Varghese N."/>
            <person name="Submissions S."/>
        </authorList>
    </citation>
    <scope>NUCLEOTIDE SEQUENCE [LARGE SCALE GENOMIC DNA]</scope>
    <source>
        <strain evidence="3">VPI 5359</strain>
    </source>
</reference>
<dbReference type="Pfam" id="PF23023">
    <property type="entry name" value="Anti-Pycsar_Apyc1"/>
    <property type="match status" value="1"/>
</dbReference>
<dbReference type="RefSeq" id="WP_090246556.1">
    <property type="nucleotide sequence ID" value="NZ_FNOU01000022.1"/>
</dbReference>
<organism evidence="2 3">
    <name type="scientific">Eubacterium barkeri</name>
    <name type="common">Clostridium barkeri</name>
    <dbReference type="NCBI Taxonomy" id="1528"/>
    <lineage>
        <taxon>Bacteria</taxon>
        <taxon>Bacillati</taxon>
        <taxon>Bacillota</taxon>
        <taxon>Clostridia</taxon>
        <taxon>Eubacteriales</taxon>
        <taxon>Eubacteriaceae</taxon>
        <taxon>Eubacterium</taxon>
    </lineage>
</organism>
<gene>
    <name evidence="2" type="ORF">SAMN04488579_12218</name>
</gene>
<accession>A0A1H3IDW2</accession>
<evidence type="ECO:0000313" key="2">
    <source>
        <dbReference type="EMBL" id="SDY25044.1"/>
    </source>
</evidence>
<dbReference type="STRING" id="1528.SAMN04488579_12218"/>
<dbReference type="PANTHER" id="PTHR46018">
    <property type="entry name" value="ZINC PHOSPHODIESTERASE ELAC PROTEIN 1"/>
    <property type="match status" value="1"/>
</dbReference>